<dbReference type="EMBL" id="JAUNZN010000005">
    <property type="protein sequence ID" value="KAK4821064.1"/>
    <property type="molecule type" value="Genomic_DNA"/>
</dbReference>
<dbReference type="GO" id="GO:0051015">
    <property type="term" value="F:actin filament binding"/>
    <property type="evidence" value="ECO:0007669"/>
    <property type="project" value="TreeGrafter"/>
</dbReference>
<dbReference type="GO" id="GO:0016459">
    <property type="term" value="C:myosin complex"/>
    <property type="evidence" value="ECO:0007669"/>
    <property type="project" value="UniProtKB-KW"/>
</dbReference>
<feature type="compositionally biased region" description="Basic and acidic residues" evidence="12">
    <location>
        <begin position="977"/>
        <end position="991"/>
    </location>
</feature>
<evidence type="ECO:0000256" key="9">
    <source>
        <dbReference type="ARBA" id="ARBA00023175"/>
    </source>
</evidence>
<dbReference type="InterPro" id="IPR005135">
    <property type="entry name" value="Endo/exonuclease/phosphatase"/>
</dbReference>
<evidence type="ECO:0000259" key="14">
    <source>
        <dbReference type="PROSITE" id="PS51456"/>
    </source>
</evidence>
<dbReference type="GO" id="GO:0035556">
    <property type="term" value="P:intracellular signal transduction"/>
    <property type="evidence" value="ECO:0007669"/>
    <property type="project" value="InterPro"/>
</dbReference>
<evidence type="ECO:0000256" key="2">
    <source>
        <dbReference type="ARBA" id="ARBA00004496"/>
    </source>
</evidence>
<dbReference type="InterPro" id="IPR046987">
    <property type="entry name" value="Myo9"/>
</dbReference>
<dbReference type="GO" id="GO:0005737">
    <property type="term" value="C:cytoplasm"/>
    <property type="evidence" value="ECO:0007669"/>
    <property type="project" value="UniProtKB-SubCell"/>
</dbReference>
<evidence type="ECO:0000256" key="7">
    <source>
        <dbReference type="ARBA" id="ARBA00023123"/>
    </source>
</evidence>
<dbReference type="CDD" id="cd23767">
    <property type="entry name" value="IQCD"/>
    <property type="match status" value="1"/>
</dbReference>
<dbReference type="SUPFAM" id="SSF56219">
    <property type="entry name" value="DNase I-like"/>
    <property type="match status" value="1"/>
</dbReference>
<dbReference type="PROSITE" id="PS50096">
    <property type="entry name" value="IQ"/>
    <property type="match status" value="3"/>
</dbReference>
<dbReference type="Gene3D" id="1.10.555.10">
    <property type="entry name" value="Rho GTPase activation protein"/>
    <property type="match status" value="1"/>
</dbReference>
<evidence type="ECO:0000313" key="15">
    <source>
        <dbReference type="EMBL" id="KAK4821064.1"/>
    </source>
</evidence>
<dbReference type="Proteomes" id="UP001333110">
    <property type="component" value="Unassembled WGS sequence"/>
</dbReference>
<keyword evidence="6 11" id="KW-0175">Coiled coil</keyword>
<dbReference type="PROSITE" id="PS50238">
    <property type="entry name" value="RHOGAP"/>
    <property type="match status" value="1"/>
</dbReference>
<evidence type="ECO:0000313" key="16">
    <source>
        <dbReference type="Proteomes" id="UP001333110"/>
    </source>
</evidence>
<dbReference type="PRINTS" id="PR00193">
    <property type="entry name" value="MYOSINHEAVY"/>
</dbReference>
<dbReference type="InterPro" id="IPR027417">
    <property type="entry name" value="P-loop_NTPase"/>
</dbReference>
<comment type="caution">
    <text evidence="10">Lacks conserved residue(s) required for the propagation of feature annotation.</text>
</comment>
<dbReference type="InterPro" id="IPR001609">
    <property type="entry name" value="Myosin_head_motor_dom-like"/>
</dbReference>
<dbReference type="SUPFAM" id="SSF48350">
    <property type="entry name" value="GTPase activation domain, GAP"/>
    <property type="match status" value="1"/>
</dbReference>
<organism evidence="15 16">
    <name type="scientific">Mycteria americana</name>
    <name type="common">Wood stork</name>
    <dbReference type="NCBI Taxonomy" id="33587"/>
    <lineage>
        <taxon>Eukaryota</taxon>
        <taxon>Metazoa</taxon>
        <taxon>Chordata</taxon>
        <taxon>Craniata</taxon>
        <taxon>Vertebrata</taxon>
        <taxon>Euteleostomi</taxon>
        <taxon>Archelosauria</taxon>
        <taxon>Archosauria</taxon>
        <taxon>Dinosauria</taxon>
        <taxon>Saurischia</taxon>
        <taxon>Theropoda</taxon>
        <taxon>Coelurosauria</taxon>
        <taxon>Aves</taxon>
        <taxon>Neognathae</taxon>
        <taxon>Neoaves</taxon>
        <taxon>Aequornithes</taxon>
        <taxon>Ciconiiformes</taxon>
        <taxon>Ciconiidae</taxon>
        <taxon>Mycteria</taxon>
    </lineage>
</organism>
<dbReference type="GO" id="GO:0005096">
    <property type="term" value="F:GTPase activator activity"/>
    <property type="evidence" value="ECO:0007669"/>
    <property type="project" value="InterPro"/>
</dbReference>
<evidence type="ECO:0000256" key="6">
    <source>
        <dbReference type="ARBA" id="ARBA00023054"/>
    </source>
</evidence>
<keyword evidence="16" id="KW-1185">Reference proteome</keyword>
<dbReference type="InterPro" id="IPR036691">
    <property type="entry name" value="Endo/exonu/phosph_ase_sf"/>
</dbReference>
<proteinExistence type="inferred from homology"/>
<feature type="compositionally biased region" description="Polar residues" evidence="12">
    <location>
        <begin position="817"/>
        <end position="829"/>
    </location>
</feature>
<evidence type="ECO:0000256" key="3">
    <source>
        <dbReference type="ARBA" id="ARBA00022490"/>
    </source>
</evidence>
<keyword evidence="9" id="KW-0505">Motor protein</keyword>
<protein>
    <recommendedName>
        <fullName evidence="17">Unconventional myosin-IXa</fullName>
    </recommendedName>
</protein>
<dbReference type="InterPro" id="IPR000198">
    <property type="entry name" value="RhoGAP_dom"/>
</dbReference>
<feature type="region of interest" description="Disordered" evidence="12">
    <location>
        <begin position="812"/>
        <end position="835"/>
    </location>
</feature>
<dbReference type="Gene3D" id="3.40.850.10">
    <property type="entry name" value="Kinesin motor domain"/>
    <property type="match status" value="1"/>
</dbReference>
<dbReference type="Pfam" id="PF00063">
    <property type="entry name" value="Myosin_head"/>
    <property type="match status" value="2"/>
</dbReference>
<keyword evidence="10" id="KW-0009">Actin-binding</keyword>
<comment type="similarity">
    <text evidence="10">Belongs to the TRAFAC class myosin-kinesin ATPase superfamily. Myosin family.</text>
</comment>
<dbReference type="GO" id="GO:0005524">
    <property type="term" value="F:ATP binding"/>
    <property type="evidence" value="ECO:0007669"/>
    <property type="project" value="UniProtKB-KW"/>
</dbReference>
<dbReference type="Gene3D" id="1.20.5.190">
    <property type="match status" value="3"/>
</dbReference>
<evidence type="ECO:0000256" key="10">
    <source>
        <dbReference type="PROSITE-ProRule" id="PRU00782"/>
    </source>
</evidence>
<dbReference type="Pfam" id="PF00620">
    <property type="entry name" value="RhoGAP"/>
    <property type="match status" value="1"/>
</dbReference>
<dbReference type="FunFam" id="3.40.850.10:FF:000008">
    <property type="entry name" value="Putative unconventional myosin-IXa"/>
    <property type="match status" value="1"/>
</dbReference>
<evidence type="ECO:0000256" key="1">
    <source>
        <dbReference type="ARBA" id="ARBA00004370"/>
    </source>
</evidence>
<keyword evidence="3" id="KW-0963">Cytoplasm</keyword>
<dbReference type="GO" id="GO:0000146">
    <property type="term" value="F:microfilament motor activity"/>
    <property type="evidence" value="ECO:0007669"/>
    <property type="project" value="InterPro"/>
</dbReference>
<dbReference type="Gene3D" id="1.20.58.530">
    <property type="match status" value="1"/>
</dbReference>
<feature type="domain" description="Myosin motor" evidence="14">
    <location>
        <begin position="1"/>
        <end position="501"/>
    </location>
</feature>
<dbReference type="InterPro" id="IPR036961">
    <property type="entry name" value="Kinesin_motor_dom_sf"/>
</dbReference>
<evidence type="ECO:0000256" key="11">
    <source>
        <dbReference type="SAM" id="Coils"/>
    </source>
</evidence>
<dbReference type="SMART" id="SM00242">
    <property type="entry name" value="MYSc"/>
    <property type="match status" value="1"/>
</dbReference>
<keyword evidence="8" id="KW-0472">Membrane</keyword>
<dbReference type="GO" id="GO:0044295">
    <property type="term" value="C:axonal growth cone"/>
    <property type="evidence" value="ECO:0007669"/>
    <property type="project" value="TreeGrafter"/>
</dbReference>
<dbReference type="Pfam" id="PF03372">
    <property type="entry name" value="Exo_endo_phos"/>
    <property type="match status" value="1"/>
</dbReference>
<feature type="region of interest" description="Actin-binding" evidence="10">
    <location>
        <begin position="436"/>
        <end position="458"/>
    </location>
</feature>
<dbReference type="SUPFAM" id="SSF52540">
    <property type="entry name" value="P-loop containing nucleoside triphosphate hydrolases"/>
    <property type="match status" value="3"/>
</dbReference>
<dbReference type="Pfam" id="PF00612">
    <property type="entry name" value="IQ"/>
    <property type="match status" value="5"/>
</dbReference>
<evidence type="ECO:0008006" key="17">
    <source>
        <dbReference type="Google" id="ProtNLM"/>
    </source>
</evidence>
<feature type="compositionally biased region" description="Basic and acidic residues" evidence="12">
    <location>
        <begin position="955"/>
        <end position="969"/>
    </location>
</feature>
<dbReference type="SMART" id="SM00324">
    <property type="entry name" value="RhoGAP"/>
    <property type="match status" value="1"/>
</dbReference>
<gene>
    <name evidence="15" type="ORF">QYF61_012244</name>
</gene>
<dbReference type="FunFam" id="1.20.5.190:FF:000013">
    <property type="entry name" value="unconventional myosin-IXa isoform X2"/>
    <property type="match status" value="1"/>
</dbReference>
<dbReference type="FunFam" id="1.20.58.530:FF:000005">
    <property type="entry name" value="unconventional myosin-IXa isoform X1"/>
    <property type="match status" value="1"/>
</dbReference>
<dbReference type="InterPro" id="IPR000048">
    <property type="entry name" value="IQ_motif_EF-hand-BS"/>
</dbReference>
<feature type="region of interest" description="Disordered" evidence="12">
    <location>
        <begin position="1051"/>
        <end position="1080"/>
    </location>
</feature>
<dbReference type="GO" id="GO:0005884">
    <property type="term" value="C:actin filament"/>
    <property type="evidence" value="ECO:0007669"/>
    <property type="project" value="TreeGrafter"/>
</dbReference>
<dbReference type="Gene3D" id="3.60.10.10">
    <property type="entry name" value="Endonuclease/exonuclease/phosphatase"/>
    <property type="match status" value="1"/>
</dbReference>
<sequence length="2247" mass="258965">MQGKDLRFEKKLEAVTVRNSMAKSLYSALFDWIVFRINHALLNSKDMEESTKTLSIGVLDIFGFEDYENNSFEQFCINFANERLQHYFNQHIFKLEQEEYRAEGISWHNIDYIDNSGCINLISKKPTGLLHLLDEESNFPQATNQTLLDKFKRQHEGNSYIEFPAVMEPAFIIKHYAGKVKYGVKDFREKNTDHMRPDIVALLRSSKNAFICGMISIDPVAVFRWAVLRAFFRAMVAFREAGKRYVEKKTAFSDCAIVLVNLEVKSSSCFTGVFECISYFMVFHQSKALGLDISEFKTKALLVDVCITRKSPRTPLSDLQGANTINEKTQRDAYTVGWNSRMGMRHSRLASPSTFLDKDGIFVNTTNSKLLERAHGILMRNKNFKAKPSLPKHMLDVKSLKHLTNLTLHDRITKSLLHLHKKKKPPSISAQFQASLNKLMETLGQAEPYFVKCIRSNAEKLPLRFNDSLVLRQLRYTGMLETVRIRQSGYSCKYSLQVFMKERERQLLQDLLHQEVLRRITLLQRWFRSMLCRRQFLSSRRAAVIIQRFWRSYQSQKQGEPSPDPLVLSKAAIVLQTHWRGFVERRRFLQMQFAAHLIQSCWREYAKRRHDAATSIQAAWRGHHAKQSYTASRSKVVCLQAVCRGYLARQRFRALKEQRLKEMQLVNGLSVREEDGLEADDALEIKGSDPSKWEDGSFEERVRAIEEHMSLMENNRVNHVDPLDTSVNLLYKRHERASSQSGMDTEEEVVVRERPKSLEDLNQKKVVRAKRESRRMRELEQAKFSLELLKVRSTGGLSPSEERRWSTELVSEALHSPQGTPESESSQGSFEMLSCEDTPSNKRISLVLDEQDAQSFSTDSLPSSPQTHLQEKSFCAADVNSNLPGCRRMPSDLELPDNLTAKEHVVCDPQNVIYKAHPRETFLSSNLPTFYVPPQDNVKVKLVENNLRNKAMEREESTVMFSEVRKDSEPGQGRALGGEEEKSSTKREERGTATVTQAHSPDSVIKRLEKLNVEKEERQKQLQLQNEREMMEQIRQQKEILERQRKAFEQQGRVEALQRAEQSRMKDPSLKPTKKTDSRPQSVLILHPQSRGEHCPTTGLTPASLVDIKGLTIGTRGSSPAHSAPKDRPVSMFMEQREGQSGSVLEPWCHSRLALDPRDLPGSHFSRMERLRQPRMPNQATEETRASAMFFTPKDNPFGLHVLLSSQGLLDRQKRDHVRPCEVEHVMAHQLHWREPAHYAYWFIDHQVNDCVSPVTMQRFTTGEGQTKLHKTMSQGEIGKLAAVQKSLALDRRPPRAKMRFWVKGKQGEKKTPREKLATQSELLELYTEQEAPGREMISGLQLGEDLGPHHLTPPRSPELSGIYRREFKENKEPSPKVKRKRSVKISNVALEPVQWQNDLLQIITSASDLKSMDEFLLKKMNELDNEDSKKDTLVDVVFKKALKEFRQNIFSFYSSALAMDDGKSIRYKDLYALFEQILEKTMRLEQRDWSESPVKVWVNTFKVFLDEYMIEYKPLDYTAVKVPKTERKKRRKKEADVVEEHNGHIFKATQYICKYACHKKCCLKTMTKCSKKYDPELSSRQFGVELSRLTSEERAVPVLVEKLINYIEMHGLYTEGIYRKSGSTNKIKELRQGLDTDIDNVNLDDYNIHVIASVFKQWLRDLPNPLMTFELYEEFLRAMGLQERKEMVRGVYSVIDQLSRTHLSTLERLIFHLPKSNRVELGDTEAIGAQRETPVKRLKAHKGCSSMKETQTTAQLKCLYTNARSMGNKQEELEAIVHQENYDMVAITETWWDDSHNWSVAMDGYKLFRRDRRGRRGGGVALYVRESLDSLELDDGDDRVECLWVRIRGKANKADIVVGVSYRPPNQDEETDELFYKQLAEALQLLALVLVGDFNLPDVCWKYNTAERKQSRRFLERVADNFLTQLVSEPTREGVLLDLLFTNREGLVSRMMVGGCLGQSDHEMTEVLILGEAARGVSKTATLDFQRADFGLFRRLVERVPWEAALMGKGVQEGWTFFKEEVLKAQERAVPRCRKTSRRGRRPAWLTRELWLELRKKRRVYDLWKKGQATQEDYKGVARLCREKIRRAKAELELSLAAAVKDNKKHFFKYISSKRRAKENLQPLVDGGGNTVIKDKEKAEVLNAFFASVFNSRANCSLGTQPPASEDRDGDQNGAPIIQGKMVSDLLHHLDTHKSMGPDEIHPRVLKELADVLTKPLSIIYQQSWLTGEVPADWRLANVTPIFKKG</sequence>
<comment type="caution">
    <text evidence="15">The sequence shown here is derived from an EMBL/GenBank/DDBJ whole genome shotgun (WGS) entry which is preliminary data.</text>
</comment>
<dbReference type="PANTHER" id="PTHR46184:SF3">
    <property type="entry name" value="UNCONVENTIONAL MYOSIN-IXA"/>
    <property type="match status" value="1"/>
</dbReference>
<evidence type="ECO:0000256" key="8">
    <source>
        <dbReference type="ARBA" id="ARBA00023136"/>
    </source>
</evidence>
<evidence type="ECO:0000259" key="13">
    <source>
        <dbReference type="PROSITE" id="PS50238"/>
    </source>
</evidence>
<feature type="region of interest" description="Disordered" evidence="12">
    <location>
        <begin position="955"/>
        <end position="1002"/>
    </location>
</feature>
<reference evidence="15 16" key="1">
    <citation type="journal article" date="2023" name="J. Hered.">
        <title>Chromosome-level genome of the wood stork (Mycteria americana) provides insight into avian chromosome evolution.</title>
        <authorList>
            <person name="Flamio R. Jr."/>
            <person name="Ramstad K.M."/>
        </authorList>
    </citation>
    <scope>NUCLEOTIDE SEQUENCE [LARGE SCALE GENOMIC DNA]</scope>
    <source>
        <strain evidence="15">JAX WOST 10</strain>
    </source>
</reference>
<dbReference type="SMART" id="SM00015">
    <property type="entry name" value="IQ"/>
    <property type="match status" value="5"/>
</dbReference>
<dbReference type="PANTHER" id="PTHR46184">
    <property type="entry name" value="UNCONVENTIONAL MYOSIN-IXB-LIKE PROTEIN"/>
    <property type="match status" value="1"/>
</dbReference>
<name>A0AAN7NAI8_MYCAM</name>
<accession>A0AAN7NAI8</accession>
<dbReference type="Gene3D" id="1.20.120.720">
    <property type="entry name" value="Myosin VI head, motor domain, U50 subdomain"/>
    <property type="match status" value="1"/>
</dbReference>
<keyword evidence="4" id="KW-0547">Nucleotide-binding</keyword>
<evidence type="ECO:0000256" key="12">
    <source>
        <dbReference type="SAM" id="MobiDB-lite"/>
    </source>
</evidence>
<evidence type="ECO:0000256" key="5">
    <source>
        <dbReference type="ARBA" id="ARBA00022840"/>
    </source>
</evidence>
<feature type="coiled-coil region" evidence="11">
    <location>
        <begin position="1005"/>
        <end position="1051"/>
    </location>
</feature>
<dbReference type="InterPro" id="IPR008936">
    <property type="entry name" value="Rho_GTPase_activation_prot"/>
</dbReference>
<keyword evidence="7 10" id="KW-0518">Myosin</keyword>
<feature type="domain" description="Rho-GAP" evidence="13">
    <location>
        <begin position="1585"/>
        <end position="1785"/>
    </location>
</feature>
<dbReference type="FunFam" id="1.20.58.530:FF:000009">
    <property type="entry name" value="unconventional myosin-IXb isoform X1"/>
    <property type="match status" value="1"/>
</dbReference>
<feature type="compositionally biased region" description="Basic and acidic residues" evidence="12">
    <location>
        <begin position="1056"/>
        <end position="1078"/>
    </location>
</feature>
<comment type="subcellular location">
    <subcellularLocation>
        <location evidence="2">Cytoplasm</location>
    </subcellularLocation>
    <subcellularLocation>
        <location evidence="1">Membrane</location>
    </subcellularLocation>
</comment>
<dbReference type="GO" id="GO:0045198">
    <property type="term" value="P:establishment of epithelial cell apical/basal polarity"/>
    <property type="evidence" value="ECO:0007669"/>
    <property type="project" value="TreeGrafter"/>
</dbReference>
<keyword evidence="5" id="KW-0067">ATP-binding</keyword>
<evidence type="ECO:0000256" key="4">
    <source>
        <dbReference type="ARBA" id="ARBA00022741"/>
    </source>
</evidence>
<dbReference type="GO" id="GO:0016020">
    <property type="term" value="C:membrane"/>
    <property type="evidence" value="ECO:0007669"/>
    <property type="project" value="UniProtKB-SubCell"/>
</dbReference>
<dbReference type="PROSITE" id="PS51456">
    <property type="entry name" value="MYOSIN_MOTOR"/>
    <property type="match status" value="1"/>
</dbReference>